<evidence type="ECO:0000313" key="4">
    <source>
        <dbReference type="EMBL" id="ACL16604.1"/>
    </source>
</evidence>
<dbReference type="AlphaFoldDB" id="B8GHJ9"/>
<dbReference type="GeneID" id="32154901"/>
<dbReference type="Proteomes" id="UP000002457">
    <property type="component" value="Chromosome"/>
</dbReference>
<feature type="domain" description="DZANK-type" evidence="3">
    <location>
        <begin position="3"/>
        <end position="57"/>
    </location>
</feature>
<dbReference type="OrthoDB" id="117994at2157"/>
<keyword evidence="5" id="KW-1185">Reference proteome</keyword>
<keyword evidence="2" id="KW-0812">Transmembrane</keyword>
<keyword evidence="2" id="KW-0472">Membrane</keyword>
<gene>
    <name evidence="4" type="ordered locus">Mpal_1270</name>
</gene>
<keyword evidence="2" id="KW-1133">Transmembrane helix</keyword>
<dbReference type="Pfam" id="PF12773">
    <property type="entry name" value="DZR"/>
    <property type="match status" value="1"/>
</dbReference>
<evidence type="ECO:0000256" key="1">
    <source>
        <dbReference type="SAM" id="MobiDB-lite"/>
    </source>
</evidence>
<feature type="region of interest" description="Disordered" evidence="1">
    <location>
        <begin position="67"/>
        <end position="87"/>
    </location>
</feature>
<dbReference type="HOGENOM" id="CLU_968428_0_0_2"/>
<proteinExistence type="predicted"/>
<feature type="transmembrane region" description="Helical" evidence="2">
    <location>
        <begin position="97"/>
        <end position="120"/>
    </location>
</feature>
<sequence length="287" mass="30119">MKCPHCGQEIPDHSKICSYCQRIVETPSGNAILPSTKICHVCGKINSKEALFCMGCGANLQENLSGISSPIPPPPTTQGAPRNPPTSGGGVGRFIKIGLMGIGALVVFIIVCIIIAAFVFGSTGTTHPASTATSVSGAAVTTIAAHTTASTSSMVDFSKVTHISASTIQKHWSSGAGYDGITVHADLRDSSDATIKWSGTTLPVDIQIYSTKFDSNYKKVKDKLVYQGTGQITSWVDGNMFMGGGIKVPYSSMNVPAGEQYGWTIVTVHTPDGKTYADTDQITALTP</sequence>
<dbReference type="RefSeq" id="WP_012617923.1">
    <property type="nucleotide sequence ID" value="NC_011832.1"/>
</dbReference>
<reference evidence="4 5" key="1">
    <citation type="journal article" date="2015" name="Genome Announc.">
        <title>Complete Genome Sequence of Methanosphaerula palustris E1-9CT, a Hydrogenotrophic Methanogen Isolated from a Minerotrophic Fen Peatland.</title>
        <authorList>
            <person name="Cadillo-Quiroz H."/>
            <person name="Browne P."/>
            <person name="Kyrpides N."/>
            <person name="Woyke T."/>
            <person name="Goodwin L."/>
            <person name="Detter C."/>
            <person name="Yavitt J.B."/>
            <person name="Zinder S.H."/>
        </authorList>
    </citation>
    <scope>NUCLEOTIDE SEQUENCE [LARGE SCALE GENOMIC DNA]</scope>
    <source>
        <strain evidence="5">ATCC BAA-1556 / DSM 19958 / E1-9c</strain>
    </source>
</reference>
<dbReference type="KEGG" id="mpl:Mpal_1270"/>
<protein>
    <recommendedName>
        <fullName evidence="3">DZANK-type domain-containing protein</fullName>
    </recommendedName>
</protein>
<dbReference type="InterPro" id="IPR025874">
    <property type="entry name" value="DZR"/>
</dbReference>
<dbReference type="EMBL" id="CP001338">
    <property type="protein sequence ID" value="ACL16604.1"/>
    <property type="molecule type" value="Genomic_DNA"/>
</dbReference>
<evidence type="ECO:0000313" key="5">
    <source>
        <dbReference type="Proteomes" id="UP000002457"/>
    </source>
</evidence>
<evidence type="ECO:0000259" key="3">
    <source>
        <dbReference type="Pfam" id="PF12773"/>
    </source>
</evidence>
<name>B8GHJ9_METPE</name>
<accession>B8GHJ9</accession>
<evidence type="ECO:0000256" key="2">
    <source>
        <dbReference type="SAM" id="Phobius"/>
    </source>
</evidence>
<dbReference type="eggNOG" id="arCOG01917">
    <property type="taxonomic scope" value="Archaea"/>
</dbReference>
<organism evidence="4 5">
    <name type="scientific">Methanosphaerula palustris (strain ATCC BAA-1556 / DSM 19958 / E1-9c)</name>
    <dbReference type="NCBI Taxonomy" id="521011"/>
    <lineage>
        <taxon>Archaea</taxon>
        <taxon>Methanobacteriati</taxon>
        <taxon>Methanobacteriota</taxon>
        <taxon>Stenosarchaea group</taxon>
        <taxon>Methanomicrobia</taxon>
        <taxon>Methanomicrobiales</taxon>
        <taxon>Methanoregulaceae</taxon>
        <taxon>Methanosphaerula</taxon>
    </lineage>
</organism>